<organism evidence="2 3">
    <name type="scientific">Pisolithus microcarpus 441</name>
    <dbReference type="NCBI Taxonomy" id="765257"/>
    <lineage>
        <taxon>Eukaryota</taxon>
        <taxon>Fungi</taxon>
        <taxon>Dikarya</taxon>
        <taxon>Basidiomycota</taxon>
        <taxon>Agaricomycotina</taxon>
        <taxon>Agaricomycetes</taxon>
        <taxon>Agaricomycetidae</taxon>
        <taxon>Boletales</taxon>
        <taxon>Sclerodermatineae</taxon>
        <taxon>Pisolithaceae</taxon>
        <taxon>Pisolithus</taxon>
    </lineage>
</organism>
<name>A0A0C9YK47_9AGAM</name>
<dbReference type="Proteomes" id="UP000054018">
    <property type="component" value="Unassembled WGS sequence"/>
</dbReference>
<dbReference type="EMBL" id="KN834451">
    <property type="protein sequence ID" value="KIK10742.1"/>
    <property type="molecule type" value="Genomic_DNA"/>
</dbReference>
<feature type="transmembrane region" description="Helical" evidence="1">
    <location>
        <begin position="72"/>
        <end position="94"/>
    </location>
</feature>
<accession>A0A0C9YK47</accession>
<dbReference type="AlphaFoldDB" id="A0A0C9YK47"/>
<keyword evidence="1" id="KW-0812">Transmembrane</keyword>
<keyword evidence="1" id="KW-0472">Membrane</keyword>
<reference evidence="2 3" key="1">
    <citation type="submission" date="2014-04" db="EMBL/GenBank/DDBJ databases">
        <authorList>
            <consortium name="DOE Joint Genome Institute"/>
            <person name="Kuo A."/>
            <person name="Kohler A."/>
            <person name="Costa M.D."/>
            <person name="Nagy L.G."/>
            <person name="Floudas D."/>
            <person name="Copeland A."/>
            <person name="Barry K.W."/>
            <person name="Cichocki N."/>
            <person name="Veneault-Fourrey C."/>
            <person name="LaButti K."/>
            <person name="Lindquist E.A."/>
            <person name="Lipzen A."/>
            <person name="Lundell T."/>
            <person name="Morin E."/>
            <person name="Murat C."/>
            <person name="Sun H."/>
            <person name="Tunlid A."/>
            <person name="Henrissat B."/>
            <person name="Grigoriev I.V."/>
            <person name="Hibbett D.S."/>
            <person name="Martin F."/>
            <person name="Nordberg H.P."/>
            <person name="Cantor M.N."/>
            <person name="Hua S.X."/>
        </authorList>
    </citation>
    <scope>NUCLEOTIDE SEQUENCE [LARGE SCALE GENOMIC DNA]</scope>
    <source>
        <strain evidence="2 3">441</strain>
    </source>
</reference>
<evidence type="ECO:0000256" key="1">
    <source>
        <dbReference type="SAM" id="Phobius"/>
    </source>
</evidence>
<dbReference type="HOGENOM" id="CLU_2264799_0_0_1"/>
<keyword evidence="3" id="KW-1185">Reference proteome</keyword>
<proteinExistence type="predicted"/>
<evidence type="ECO:0000313" key="2">
    <source>
        <dbReference type="EMBL" id="KIK10742.1"/>
    </source>
</evidence>
<gene>
    <name evidence="2" type="ORF">PISMIDRAFT_577074</name>
</gene>
<keyword evidence="1" id="KW-1133">Transmembrane helix</keyword>
<sequence>MKGTSFILERQFKWNPLWHINISLANQRVVFMQLQANVAKPRRDVGELLKLCAVLGTSQLWNTHERNRETTWLVILCVACIAMAALLASMIASAPRIVHIILW</sequence>
<evidence type="ECO:0000313" key="3">
    <source>
        <dbReference type="Proteomes" id="UP000054018"/>
    </source>
</evidence>
<reference evidence="3" key="2">
    <citation type="submission" date="2015-01" db="EMBL/GenBank/DDBJ databases">
        <title>Evolutionary Origins and Diversification of the Mycorrhizal Mutualists.</title>
        <authorList>
            <consortium name="DOE Joint Genome Institute"/>
            <consortium name="Mycorrhizal Genomics Consortium"/>
            <person name="Kohler A."/>
            <person name="Kuo A."/>
            <person name="Nagy L.G."/>
            <person name="Floudas D."/>
            <person name="Copeland A."/>
            <person name="Barry K.W."/>
            <person name="Cichocki N."/>
            <person name="Veneault-Fourrey C."/>
            <person name="LaButti K."/>
            <person name="Lindquist E.A."/>
            <person name="Lipzen A."/>
            <person name="Lundell T."/>
            <person name="Morin E."/>
            <person name="Murat C."/>
            <person name="Riley R."/>
            <person name="Ohm R."/>
            <person name="Sun H."/>
            <person name="Tunlid A."/>
            <person name="Henrissat B."/>
            <person name="Grigoriev I.V."/>
            <person name="Hibbett D.S."/>
            <person name="Martin F."/>
        </authorList>
    </citation>
    <scope>NUCLEOTIDE SEQUENCE [LARGE SCALE GENOMIC DNA]</scope>
    <source>
        <strain evidence="3">441</strain>
    </source>
</reference>
<protein>
    <submittedName>
        <fullName evidence="2">Unplaced genomic scaffold scaffold_767, whole genome shotgun sequence</fullName>
    </submittedName>
</protein>